<dbReference type="GO" id="GO:0016779">
    <property type="term" value="F:nucleotidyltransferase activity"/>
    <property type="evidence" value="ECO:0007669"/>
    <property type="project" value="UniProtKB-KW"/>
</dbReference>
<evidence type="ECO:0000256" key="1">
    <source>
        <dbReference type="ARBA" id="ARBA00022679"/>
    </source>
</evidence>
<dbReference type="InterPro" id="IPR029044">
    <property type="entry name" value="Nucleotide-diphossugar_trans"/>
</dbReference>
<reference evidence="4 5" key="1">
    <citation type="submission" date="2020-01" db="EMBL/GenBank/DDBJ databases">
        <title>Natronorubrum sp. JWXQ-INN 674 isolated from Inner Mongolia Autonomous Region of China.</title>
        <authorList>
            <person name="Xue Q."/>
        </authorList>
    </citation>
    <scope>NUCLEOTIDE SEQUENCE [LARGE SCALE GENOMIC DNA]</scope>
    <source>
        <strain evidence="4 5">JWXQ-INN-674</strain>
    </source>
</reference>
<keyword evidence="5" id="KW-1185">Reference proteome</keyword>
<keyword evidence="1 4" id="KW-0808">Transferase</keyword>
<dbReference type="AlphaFoldDB" id="A0A6B0VMQ7"/>
<protein>
    <submittedName>
        <fullName evidence="4">NTP transferase domain-containing protein</fullName>
    </submittedName>
</protein>
<dbReference type="InterPro" id="IPR050065">
    <property type="entry name" value="GlmU-like"/>
</dbReference>
<dbReference type="InterPro" id="IPR005835">
    <property type="entry name" value="NTP_transferase_dom"/>
</dbReference>
<dbReference type="RefSeq" id="WP_160065931.1">
    <property type="nucleotide sequence ID" value="NZ_WUYX01000041.1"/>
</dbReference>
<comment type="caution">
    <text evidence="4">The sequence shown here is derived from an EMBL/GenBank/DDBJ whole genome shotgun (WGS) entry which is preliminary data.</text>
</comment>
<name>A0A6B0VMQ7_9EURY</name>
<gene>
    <name evidence="4" type="ORF">GS429_13740</name>
</gene>
<dbReference type="Proteomes" id="UP000434101">
    <property type="component" value="Unassembled WGS sequence"/>
</dbReference>
<dbReference type="PANTHER" id="PTHR43584">
    <property type="entry name" value="NUCLEOTIDYL TRANSFERASE"/>
    <property type="match status" value="1"/>
</dbReference>
<sequence length="259" mass="27722">MHALVFAAGRGTRLRPYTDETPKPLLEIAGEPLLVRTLRSVIDAGVEGVVIVVGYRGAEIIETIGDDIDGVPVSYARQDERNGLARAVCTAFEDGYGTSSPLDGRPDDVLTVNGDNVFDADCALSRLLEHHREPDVDGTLLLDRVARNEAETTARCALDDDGTVHSLEASLAEEGGGSSSGPSYIAAGVQTHDARELLAACRTVDRSESGEYELADALEMLVADGARYVGIELEGWHLNVNTPADLERARRYFEAGDGP</sequence>
<dbReference type="OrthoDB" id="15372at2157"/>
<dbReference type="Pfam" id="PF00483">
    <property type="entry name" value="NTP_transferase"/>
    <property type="match status" value="1"/>
</dbReference>
<dbReference type="PANTHER" id="PTHR43584:SF8">
    <property type="entry name" value="N-ACETYLMURAMATE ALPHA-1-PHOSPHATE URIDYLYLTRANSFERASE"/>
    <property type="match status" value="1"/>
</dbReference>
<dbReference type="SUPFAM" id="SSF53448">
    <property type="entry name" value="Nucleotide-diphospho-sugar transferases"/>
    <property type="match status" value="1"/>
</dbReference>
<evidence type="ECO:0000313" key="5">
    <source>
        <dbReference type="Proteomes" id="UP000434101"/>
    </source>
</evidence>
<accession>A0A6B0VMQ7</accession>
<dbReference type="EMBL" id="WUYX01000041">
    <property type="protein sequence ID" value="MXV63111.1"/>
    <property type="molecule type" value="Genomic_DNA"/>
</dbReference>
<proteinExistence type="predicted"/>
<keyword evidence="2" id="KW-0548">Nucleotidyltransferase</keyword>
<feature type="domain" description="Nucleotidyl transferase" evidence="3">
    <location>
        <begin position="3"/>
        <end position="236"/>
    </location>
</feature>
<organism evidence="4 5">
    <name type="scientific">Natronorubrum halalkaliphilum</name>
    <dbReference type="NCBI Taxonomy" id="2691917"/>
    <lineage>
        <taxon>Archaea</taxon>
        <taxon>Methanobacteriati</taxon>
        <taxon>Methanobacteriota</taxon>
        <taxon>Stenosarchaea group</taxon>
        <taxon>Halobacteria</taxon>
        <taxon>Halobacteriales</taxon>
        <taxon>Natrialbaceae</taxon>
        <taxon>Natronorubrum</taxon>
    </lineage>
</organism>
<evidence type="ECO:0000313" key="4">
    <source>
        <dbReference type="EMBL" id="MXV63111.1"/>
    </source>
</evidence>
<dbReference type="Gene3D" id="3.90.550.10">
    <property type="entry name" value="Spore Coat Polysaccharide Biosynthesis Protein SpsA, Chain A"/>
    <property type="match status" value="1"/>
</dbReference>
<evidence type="ECO:0000256" key="2">
    <source>
        <dbReference type="ARBA" id="ARBA00022695"/>
    </source>
</evidence>
<evidence type="ECO:0000259" key="3">
    <source>
        <dbReference type="Pfam" id="PF00483"/>
    </source>
</evidence>